<dbReference type="InterPro" id="IPR002347">
    <property type="entry name" value="SDR_fam"/>
</dbReference>
<protein>
    <submittedName>
        <fullName evidence="3">NAD(P)-dependent dehydrogenase, short-chain alcohol dehydrogenase family</fullName>
    </submittedName>
</protein>
<dbReference type="SMART" id="SM00822">
    <property type="entry name" value="PKS_KR"/>
    <property type="match status" value="1"/>
</dbReference>
<dbReference type="Pfam" id="PF13561">
    <property type="entry name" value="adh_short_C2"/>
    <property type="match status" value="1"/>
</dbReference>
<name>A0A1G8X230_9GAMM</name>
<feature type="domain" description="Ketoreductase" evidence="2">
    <location>
        <begin position="369"/>
        <end position="553"/>
    </location>
</feature>
<dbReference type="PROSITE" id="PS00061">
    <property type="entry name" value="ADH_SHORT"/>
    <property type="match status" value="1"/>
</dbReference>
<dbReference type="PANTHER" id="PTHR43943:SF2">
    <property type="entry name" value="DEHYDROGENASE_REDUCTASE 4"/>
    <property type="match status" value="1"/>
</dbReference>
<dbReference type="GO" id="GO:0004672">
    <property type="term" value="F:protein kinase activity"/>
    <property type="evidence" value="ECO:0007669"/>
    <property type="project" value="InterPro"/>
</dbReference>
<dbReference type="InterPro" id="IPR008271">
    <property type="entry name" value="Ser/Thr_kinase_AS"/>
</dbReference>
<dbReference type="FunFam" id="3.40.50.720:FF:000084">
    <property type="entry name" value="Short-chain dehydrogenase reductase"/>
    <property type="match status" value="1"/>
</dbReference>
<proteinExistence type="inferred from homology"/>
<dbReference type="InterPro" id="IPR057326">
    <property type="entry name" value="KR_dom"/>
</dbReference>
<dbReference type="SUPFAM" id="SSF56112">
    <property type="entry name" value="Protein kinase-like (PK-like)"/>
    <property type="match status" value="1"/>
</dbReference>
<gene>
    <name evidence="3" type="ORF">SAMN04488540_11466</name>
</gene>
<dbReference type="InterPro" id="IPR011009">
    <property type="entry name" value="Kinase-like_dom_sf"/>
</dbReference>
<dbReference type="CDD" id="cd05154">
    <property type="entry name" value="ACAD10_11_N-like"/>
    <property type="match status" value="1"/>
</dbReference>
<dbReference type="InterPro" id="IPR036291">
    <property type="entry name" value="NAD(P)-bd_dom_sf"/>
</dbReference>
<evidence type="ECO:0000313" key="3">
    <source>
        <dbReference type="EMBL" id="SDJ84708.1"/>
    </source>
</evidence>
<dbReference type="PROSITE" id="PS00108">
    <property type="entry name" value="PROTEIN_KINASE_ST"/>
    <property type="match status" value="1"/>
</dbReference>
<dbReference type="InterPro" id="IPR041726">
    <property type="entry name" value="ACAD10_11_N"/>
</dbReference>
<dbReference type="SUPFAM" id="SSF51735">
    <property type="entry name" value="NAD(P)-binding Rossmann-fold domains"/>
    <property type="match status" value="1"/>
</dbReference>
<keyword evidence="4" id="KW-1185">Reference proteome</keyword>
<reference evidence="4" key="1">
    <citation type="submission" date="2016-10" db="EMBL/GenBank/DDBJ databases">
        <authorList>
            <person name="Varghese N."/>
            <person name="Submissions S."/>
        </authorList>
    </citation>
    <scope>NUCLEOTIDE SEQUENCE [LARGE SCALE GENOMIC DNA]</scope>
    <source>
        <strain evidence="4">DSM 23317</strain>
    </source>
</reference>
<dbReference type="NCBIfam" id="NF005559">
    <property type="entry name" value="PRK07231.1"/>
    <property type="match status" value="1"/>
</dbReference>
<dbReference type="Pfam" id="PF01636">
    <property type="entry name" value="APH"/>
    <property type="match status" value="1"/>
</dbReference>
<accession>A0A1G8X230</accession>
<comment type="similarity">
    <text evidence="1">Belongs to the short-chain dehydrogenases/reductases (SDR) family.</text>
</comment>
<dbReference type="InterPro" id="IPR002575">
    <property type="entry name" value="Aminoglycoside_PTrfase"/>
</dbReference>
<dbReference type="Proteomes" id="UP000199527">
    <property type="component" value="Unassembled WGS sequence"/>
</dbReference>
<dbReference type="Gene3D" id="3.90.1200.10">
    <property type="match status" value="1"/>
</dbReference>
<dbReference type="AlphaFoldDB" id="A0A1G8X230"/>
<sequence length="612" mass="66892">MTVSMLPFNQRTLERYLDEALPELGAVRSVTQFEGGASNLTFKLECERLTLVLRMPPPGTKAASAHDMAREVRVLTALAGSFSKVPEVLHYCESDSVTGYPFYLMTYESGTILRKNLPKELGLSRVQAGELCRAMVDTLVELHSIDVDVAPFSNLGHPDGYIRRQVEGWSQRYMNALTDGARSGERVMRWLVDNQPGEGPHASVIHNDFKFDNLVLNPDDPTEIRAVLDWEMATVGDPLMDLGCALAYWVEAGDEPELKLLRQLPTHLPGMWTREQIVAYYGQQTGLDVSQFGFYYVFGLFRLAVIVQQIWYRYVEGSRKHPPFARFGELAARLMDQAATNIDRLTSAHQHSDQLQKITQPGLLQLQGRVALITGASRGIGEAVARLYAAHGARVILSSRDQPALDSVAASIRDQGGQAEGIACHGGDMEQAKALFATIQERYGRLDILVNNAAANPYFGHILDTPQEALDKTVQVNLAGYFCFAQLAGQMMRDQGGGVIINTASVNGKQPAPGQGIYSITKAAVNSMTAAFAKECAQYNIRVNAVLPGLTETKFASALTDNPMLLKQILPLIPMGRSAVPAEIAPAFLFLASDAAAYITGIELPVDGGYLA</sequence>
<dbReference type="PRINTS" id="PR00080">
    <property type="entry name" value="SDRFAMILY"/>
</dbReference>
<evidence type="ECO:0000256" key="1">
    <source>
        <dbReference type="ARBA" id="ARBA00006484"/>
    </source>
</evidence>
<organism evidence="3 4">
    <name type="scientific">Ferrimonas sediminum</name>
    <dbReference type="NCBI Taxonomy" id="718193"/>
    <lineage>
        <taxon>Bacteria</taxon>
        <taxon>Pseudomonadati</taxon>
        <taxon>Pseudomonadota</taxon>
        <taxon>Gammaproteobacteria</taxon>
        <taxon>Alteromonadales</taxon>
        <taxon>Ferrimonadaceae</taxon>
        <taxon>Ferrimonas</taxon>
    </lineage>
</organism>
<dbReference type="PRINTS" id="PR00081">
    <property type="entry name" value="GDHRDH"/>
</dbReference>
<evidence type="ECO:0000313" key="4">
    <source>
        <dbReference type="Proteomes" id="UP000199527"/>
    </source>
</evidence>
<dbReference type="CDD" id="cd05233">
    <property type="entry name" value="SDR_c"/>
    <property type="match status" value="1"/>
</dbReference>
<dbReference type="Gene3D" id="3.30.200.20">
    <property type="entry name" value="Phosphorylase Kinase, domain 1"/>
    <property type="match status" value="1"/>
</dbReference>
<dbReference type="Gene3D" id="3.40.50.720">
    <property type="entry name" value="NAD(P)-binding Rossmann-like Domain"/>
    <property type="match status" value="1"/>
</dbReference>
<dbReference type="PANTHER" id="PTHR43943">
    <property type="entry name" value="DEHYDROGENASE/REDUCTASE (SDR FAMILY) MEMBER 4"/>
    <property type="match status" value="1"/>
</dbReference>
<evidence type="ECO:0000259" key="2">
    <source>
        <dbReference type="SMART" id="SM00822"/>
    </source>
</evidence>
<dbReference type="EMBL" id="FNEM01000014">
    <property type="protein sequence ID" value="SDJ84708.1"/>
    <property type="molecule type" value="Genomic_DNA"/>
</dbReference>
<dbReference type="InterPro" id="IPR020904">
    <property type="entry name" value="Sc_DH/Rdtase_CS"/>
</dbReference>